<evidence type="ECO:0000256" key="6">
    <source>
        <dbReference type="SAM" id="MobiDB-lite"/>
    </source>
</evidence>
<feature type="compositionally biased region" description="Basic residues" evidence="6">
    <location>
        <begin position="1"/>
        <end position="12"/>
    </location>
</feature>
<feature type="region of interest" description="Disordered" evidence="6">
    <location>
        <begin position="1"/>
        <end position="24"/>
    </location>
</feature>
<feature type="domain" description="Protein root UVB sensitive/RUS" evidence="8">
    <location>
        <begin position="72"/>
        <end position="309"/>
    </location>
</feature>
<accession>A0A8H6J7Z8</accession>
<keyword evidence="3 7" id="KW-0812">Transmembrane</keyword>
<feature type="compositionally biased region" description="Basic and acidic residues" evidence="6">
    <location>
        <begin position="15"/>
        <end position="24"/>
    </location>
</feature>
<evidence type="ECO:0000256" key="5">
    <source>
        <dbReference type="ARBA" id="ARBA00023136"/>
    </source>
</evidence>
<feature type="transmembrane region" description="Helical" evidence="7">
    <location>
        <begin position="267"/>
        <end position="286"/>
    </location>
</feature>
<dbReference type="AlphaFoldDB" id="A0A8H6J7Z8"/>
<name>A0A8H6J7Z8_9PEZI</name>
<evidence type="ECO:0000313" key="10">
    <source>
        <dbReference type="Proteomes" id="UP000639643"/>
    </source>
</evidence>
<comment type="similarity">
    <text evidence="2">Belongs to the RUS1 family.</text>
</comment>
<evidence type="ECO:0000256" key="1">
    <source>
        <dbReference type="ARBA" id="ARBA00004370"/>
    </source>
</evidence>
<proteinExistence type="inferred from homology"/>
<evidence type="ECO:0000313" key="9">
    <source>
        <dbReference type="EMBL" id="KAF6807690.1"/>
    </source>
</evidence>
<keyword evidence="4 7" id="KW-1133">Transmembrane helix</keyword>
<dbReference type="Proteomes" id="UP000639643">
    <property type="component" value="Unassembled WGS sequence"/>
</dbReference>
<evidence type="ECO:0000259" key="8">
    <source>
        <dbReference type="Pfam" id="PF04884"/>
    </source>
</evidence>
<evidence type="ECO:0000256" key="4">
    <source>
        <dbReference type="ARBA" id="ARBA00022989"/>
    </source>
</evidence>
<keyword evidence="10" id="KW-1185">Reference proteome</keyword>
<sequence length="483" mass="52752">MASKKRNKKVAAKKASIESKAVDKPDTRARIIERDGAGRIKRVWLHDTLNPSSAIVKAPTPAAGTASIEIVSKLRHVLSDAFLPVGYPDSVTPDYIGYQTFDSLQAFFSTITSLLANRAILQGLGVGDADSSATYAVLLTIFKDGISRIATIGFAYRFGTVIEPEAKSYRFLADIFNDSAFFLDLLAPLLRGHDSAQVALLVVAEALRAVCGVAAGASKAALSSHFARRNNLSELNAKESSQETAVGLLGLLVGSVVVRYVEGRAAVFGLMIVLVLAHLAMNYLAVRCVQLETFNKQRVTIVYEHYLETGEMLTYAAVAEREKIFGWKPVATAADGRKLARIEFARSYADAMRGPDVICRTRRHVRGGYTNGESSFRLCLHRRGNALPVIKILLIGDPAGFDITYALTIEAWAAAIDLAHNTDLGSLSEIPEESRYRADLEDLWPPAYLEDQWHEAAPTDWSLLGNLEPSAPWVTIDGERKDL</sequence>
<keyword evidence="5 7" id="KW-0472">Membrane</keyword>
<reference evidence="9" key="1">
    <citation type="journal article" date="2020" name="Phytopathology">
        <title>Genome Sequence Resources of Colletotrichum truncatum, C. plurivorum, C. musicola, and C. sojae: Four Species Pathogenic to Soybean (Glycine max).</title>
        <authorList>
            <person name="Rogerio F."/>
            <person name="Boufleur T.R."/>
            <person name="Ciampi-Guillardi M."/>
            <person name="Sukno S.A."/>
            <person name="Thon M.R."/>
            <person name="Massola Junior N.S."/>
            <person name="Baroncelli R."/>
        </authorList>
    </citation>
    <scope>NUCLEOTIDE SEQUENCE</scope>
    <source>
        <strain evidence="9">LFN0074</strain>
    </source>
</reference>
<dbReference type="GO" id="GO:0016020">
    <property type="term" value="C:membrane"/>
    <property type="evidence" value="ECO:0007669"/>
    <property type="project" value="UniProtKB-SubCell"/>
</dbReference>
<dbReference type="PANTHER" id="PTHR12770">
    <property type="entry name" value="RUS1 FAMILY PROTEIN C16ORF58"/>
    <property type="match status" value="1"/>
</dbReference>
<dbReference type="PANTHER" id="PTHR12770:SF31">
    <property type="entry name" value="RUS FAMILY MEMBER 1"/>
    <property type="match status" value="1"/>
</dbReference>
<comment type="subcellular location">
    <subcellularLocation>
        <location evidence="1">Membrane</location>
    </subcellularLocation>
</comment>
<organism evidence="9 10">
    <name type="scientific">Colletotrichum musicola</name>
    <dbReference type="NCBI Taxonomy" id="2175873"/>
    <lineage>
        <taxon>Eukaryota</taxon>
        <taxon>Fungi</taxon>
        <taxon>Dikarya</taxon>
        <taxon>Ascomycota</taxon>
        <taxon>Pezizomycotina</taxon>
        <taxon>Sordariomycetes</taxon>
        <taxon>Hypocreomycetidae</taxon>
        <taxon>Glomerellales</taxon>
        <taxon>Glomerellaceae</taxon>
        <taxon>Colletotrichum</taxon>
        <taxon>Colletotrichum orchidearum species complex</taxon>
    </lineage>
</organism>
<dbReference type="Pfam" id="PF04884">
    <property type="entry name" value="UVB_sens_prot"/>
    <property type="match status" value="1"/>
</dbReference>
<comment type="caution">
    <text evidence="9">The sequence shown here is derived from an EMBL/GenBank/DDBJ whole genome shotgun (WGS) entry which is preliminary data.</text>
</comment>
<dbReference type="InterPro" id="IPR054549">
    <property type="entry name" value="UVB_sens_RUS_dom"/>
</dbReference>
<dbReference type="InterPro" id="IPR006968">
    <property type="entry name" value="RUS_fam"/>
</dbReference>
<evidence type="ECO:0000256" key="3">
    <source>
        <dbReference type="ARBA" id="ARBA00022692"/>
    </source>
</evidence>
<gene>
    <name evidence="9" type="ORF">CMUS01_14065</name>
</gene>
<dbReference type="EMBL" id="WIGM01000965">
    <property type="protein sequence ID" value="KAF6807690.1"/>
    <property type="molecule type" value="Genomic_DNA"/>
</dbReference>
<dbReference type="OrthoDB" id="364779at2759"/>
<evidence type="ECO:0000256" key="2">
    <source>
        <dbReference type="ARBA" id="ARBA00007558"/>
    </source>
</evidence>
<evidence type="ECO:0000256" key="7">
    <source>
        <dbReference type="SAM" id="Phobius"/>
    </source>
</evidence>
<protein>
    <submittedName>
        <fullName evidence="9">Duf647 domain-containing protein</fullName>
    </submittedName>
</protein>